<evidence type="ECO:0000256" key="2">
    <source>
        <dbReference type="ARBA" id="ARBA00007117"/>
    </source>
</evidence>
<keyword evidence="5" id="KW-0804">Transcription</keyword>
<feature type="compositionally biased region" description="Acidic residues" evidence="8">
    <location>
        <begin position="214"/>
        <end position="228"/>
    </location>
</feature>
<feature type="compositionally biased region" description="Basic residues" evidence="8">
    <location>
        <begin position="247"/>
        <end position="267"/>
    </location>
</feature>
<evidence type="ECO:0000256" key="5">
    <source>
        <dbReference type="ARBA" id="ARBA00023163"/>
    </source>
</evidence>
<dbReference type="PANTHER" id="PTHR13581">
    <property type="entry name" value="MRG-BINDING PROTEIN"/>
    <property type="match status" value="1"/>
</dbReference>
<proteinExistence type="inferred from homology"/>
<keyword evidence="3" id="KW-0156">Chromatin regulator</keyword>
<feature type="compositionally biased region" description="Low complexity" evidence="8">
    <location>
        <begin position="159"/>
        <end position="193"/>
    </location>
</feature>
<dbReference type="PANTHER" id="PTHR13581:SF5">
    <property type="entry name" value="MRG_MORF4L-BINDING PROTEIN"/>
    <property type="match status" value="1"/>
</dbReference>
<comment type="subcellular location">
    <subcellularLocation>
        <location evidence="1">Nucleus</location>
    </subcellularLocation>
</comment>
<keyword evidence="6" id="KW-0539">Nucleus</keyword>
<feature type="region of interest" description="Disordered" evidence="8">
    <location>
        <begin position="64"/>
        <end position="107"/>
    </location>
</feature>
<evidence type="ECO:0000256" key="8">
    <source>
        <dbReference type="SAM" id="MobiDB-lite"/>
    </source>
</evidence>
<accession>A0A6G1HGJ1</accession>
<gene>
    <name evidence="9" type="ORF">K402DRAFT_387934</name>
</gene>
<evidence type="ECO:0000256" key="6">
    <source>
        <dbReference type="ARBA" id="ARBA00023242"/>
    </source>
</evidence>
<reference evidence="9" key="1">
    <citation type="journal article" date="2020" name="Stud. Mycol.">
        <title>101 Dothideomycetes genomes: a test case for predicting lifestyles and emergence of pathogens.</title>
        <authorList>
            <person name="Haridas S."/>
            <person name="Albert R."/>
            <person name="Binder M."/>
            <person name="Bloem J."/>
            <person name="Labutti K."/>
            <person name="Salamov A."/>
            <person name="Andreopoulos B."/>
            <person name="Baker S."/>
            <person name="Barry K."/>
            <person name="Bills G."/>
            <person name="Bluhm B."/>
            <person name="Cannon C."/>
            <person name="Castanera R."/>
            <person name="Culley D."/>
            <person name="Daum C."/>
            <person name="Ezra D."/>
            <person name="Gonzalez J."/>
            <person name="Henrissat B."/>
            <person name="Kuo A."/>
            <person name="Liang C."/>
            <person name="Lipzen A."/>
            <person name="Lutzoni F."/>
            <person name="Magnuson J."/>
            <person name="Mondo S."/>
            <person name="Nolan M."/>
            <person name="Ohm R."/>
            <person name="Pangilinan J."/>
            <person name="Park H.-J."/>
            <person name="Ramirez L."/>
            <person name="Alfaro M."/>
            <person name="Sun H."/>
            <person name="Tritt A."/>
            <person name="Yoshinaga Y."/>
            <person name="Zwiers L.-H."/>
            <person name="Turgeon B."/>
            <person name="Goodwin S."/>
            <person name="Spatafora J."/>
            <person name="Crous P."/>
            <person name="Grigoriev I."/>
        </authorList>
    </citation>
    <scope>NUCLEOTIDE SEQUENCE</scope>
    <source>
        <strain evidence="9">CBS 113979</strain>
    </source>
</reference>
<evidence type="ECO:0000313" key="10">
    <source>
        <dbReference type="Proteomes" id="UP000800041"/>
    </source>
</evidence>
<dbReference type="GO" id="GO:0005634">
    <property type="term" value="C:nucleus"/>
    <property type="evidence" value="ECO:0007669"/>
    <property type="project" value="UniProtKB-SubCell"/>
</dbReference>
<evidence type="ECO:0000313" key="9">
    <source>
        <dbReference type="EMBL" id="KAF1992275.1"/>
    </source>
</evidence>
<feature type="region of interest" description="Disordered" evidence="8">
    <location>
        <begin position="127"/>
        <end position="267"/>
    </location>
</feature>
<protein>
    <recommendedName>
        <fullName evidence="11">CT20-domain-containing protein</fullName>
    </recommendedName>
</protein>
<dbReference type="EMBL" id="ML977137">
    <property type="protein sequence ID" value="KAF1992275.1"/>
    <property type="molecule type" value="Genomic_DNA"/>
</dbReference>
<name>A0A6G1HGJ1_9PEZI</name>
<dbReference type="InterPro" id="IPR012423">
    <property type="entry name" value="Eaf7/MRGBP"/>
</dbReference>
<dbReference type="Pfam" id="PF07904">
    <property type="entry name" value="Eaf7"/>
    <property type="match status" value="1"/>
</dbReference>
<evidence type="ECO:0000256" key="1">
    <source>
        <dbReference type="ARBA" id="ARBA00004123"/>
    </source>
</evidence>
<keyword evidence="4" id="KW-0805">Transcription regulation</keyword>
<evidence type="ECO:0008006" key="11">
    <source>
        <dbReference type="Google" id="ProtNLM"/>
    </source>
</evidence>
<sequence>MVRWKPTGLHKHFRMLSIHRSLLSHGLTHPSVPHTRPRGIWAKLSTLYDLPALDRRENAHAFASLPDPAELAAAAEEERDEDDEDEEEDEVQEFTLPEEEFGAKMWSRRYQSKDEFREAEKEPYIIPGLNSTRQIGGANGFTVHGMPSELEEPGEDQTPKAAATPSTTSTRKQAPKANTAVAKVKASAATARSQTRRGSRGSKAESAASTPAVADDDDDEDEGDETGDNESVATTGGASEAPAAPVRRGRNWRRGTGKAKEPKRKRR</sequence>
<dbReference type="GO" id="GO:0035267">
    <property type="term" value="C:NuA4 histone acetyltransferase complex"/>
    <property type="evidence" value="ECO:0007669"/>
    <property type="project" value="TreeGrafter"/>
</dbReference>
<keyword evidence="10" id="KW-1185">Reference proteome</keyword>
<dbReference type="GO" id="GO:0006325">
    <property type="term" value="P:chromatin organization"/>
    <property type="evidence" value="ECO:0007669"/>
    <property type="project" value="UniProtKB-KW"/>
</dbReference>
<dbReference type="AlphaFoldDB" id="A0A6G1HGJ1"/>
<dbReference type="OrthoDB" id="5595141at2759"/>
<evidence type="ECO:0000256" key="3">
    <source>
        <dbReference type="ARBA" id="ARBA00022853"/>
    </source>
</evidence>
<evidence type="ECO:0000256" key="7">
    <source>
        <dbReference type="ARBA" id="ARBA00025178"/>
    </source>
</evidence>
<comment type="similarity">
    <text evidence="2">Belongs to the EAF7 family.</text>
</comment>
<dbReference type="Proteomes" id="UP000800041">
    <property type="component" value="Unassembled WGS sequence"/>
</dbReference>
<dbReference type="GO" id="GO:0006357">
    <property type="term" value="P:regulation of transcription by RNA polymerase II"/>
    <property type="evidence" value="ECO:0007669"/>
    <property type="project" value="TreeGrafter"/>
</dbReference>
<organism evidence="9 10">
    <name type="scientific">Aulographum hederae CBS 113979</name>
    <dbReference type="NCBI Taxonomy" id="1176131"/>
    <lineage>
        <taxon>Eukaryota</taxon>
        <taxon>Fungi</taxon>
        <taxon>Dikarya</taxon>
        <taxon>Ascomycota</taxon>
        <taxon>Pezizomycotina</taxon>
        <taxon>Dothideomycetes</taxon>
        <taxon>Pleosporomycetidae</taxon>
        <taxon>Aulographales</taxon>
        <taxon>Aulographaceae</taxon>
    </lineage>
</organism>
<feature type="compositionally biased region" description="Acidic residues" evidence="8">
    <location>
        <begin position="75"/>
        <end position="100"/>
    </location>
</feature>
<evidence type="ECO:0000256" key="4">
    <source>
        <dbReference type="ARBA" id="ARBA00023015"/>
    </source>
</evidence>
<comment type="function">
    <text evidence="7">Component of the NuA4 histone acetyltransferase complex which is involved in transcriptional activation of selected genes principally by acetylation of nucleosomal histone H4 and H2A. The NuA4 complex is also involved in DNA repair.</text>
</comment>